<protein>
    <submittedName>
        <fullName evidence="2">Uncharacterized protein</fullName>
    </submittedName>
</protein>
<keyword evidence="1" id="KW-1133">Transmembrane helix</keyword>
<proteinExistence type="predicted"/>
<name>A0A9D4L8D5_DREPO</name>
<dbReference type="Proteomes" id="UP000828390">
    <property type="component" value="Unassembled WGS sequence"/>
</dbReference>
<feature type="transmembrane region" description="Helical" evidence="1">
    <location>
        <begin position="49"/>
        <end position="71"/>
    </location>
</feature>
<accession>A0A9D4L8D5</accession>
<dbReference type="EMBL" id="JAIWYP010000003">
    <property type="protein sequence ID" value="KAH3852356.1"/>
    <property type="molecule type" value="Genomic_DNA"/>
</dbReference>
<keyword evidence="1" id="KW-0812">Transmembrane</keyword>
<reference evidence="2" key="2">
    <citation type="submission" date="2020-11" db="EMBL/GenBank/DDBJ databases">
        <authorList>
            <person name="McCartney M.A."/>
            <person name="Auch B."/>
            <person name="Kono T."/>
            <person name="Mallez S."/>
            <person name="Becker A."/>
            <person name="Gohl D.M."/>
            <person name="Silverstein K.A.T."/>
            <person name="Koren S."/>
            <person name="Bechman K.B."/>
            <person name="Herman A."/>
            <person name="Abrahante J.E."/>
            <person name="Garbe J."/>
        </authorList>
    </citation>
    <scope>NUCLEOTIDE SEQUENCE</scope>
    <source>
        <strain evidence="2">Duluth1</strain>
        <tissue evidence="2">Whole animal</tissue>
    </source>
</reference>
<organism evidence="2 3">
    <name type="scientific">Dreissena polymorpha</name>
    <name type="common">Zebra mussel</name>
    <name type="synonym">Mytilus polymorpha</name>
    <dbReference type="NCBI Taxonomy" id="45954"/>
    <lineage>
        <taxon>Eukaryota</taxon>
        <taxon>Metazoa</taxon>
        <taxon>Spiralia</taxon>
        <taxon>Lophotrochozoa</taxon>
        <taxon>Mollusca</taxon>
        <taxon>Bivalvia</taxon>
        <taxon>Autobranchia</taxon>
        <taxon>Heteroconchia</taxon>
        <taxon>Euheterodonta</taxon>
        <taxon>Imparidentia</taxon>
        <taxon>Neoheterodontei</taxon>
        <taxon>Myida</taxon>
        <taxon>Dreissenoidea</taxon>
        <taxon>Dreissenidae</taxon>
        <taxon>Dreissena</taxon>
    </lineage>
</organism>
<comment type="caution">
    <text evidence="2">The sequence shown here is derived from an EMBL/GenBank/DDBJ whole genome shotgun (WGS) entry which is preliminary data.</text>
</comment>
<evidence type="ECO:0000313" key="2">
    <source>
        <dbReference type="EMBL" id="KAH3852356.1"/>
    </source>
</evidence>
<gene>
    <name evidence="2" type="ORF">DPMN_094862</name>
</gene>
<evidence type="ECO:0000256" key="1">
    <source>
        <dbReference type="SAM" id="Phobius"/>
    </source>
</evidence>
<dbReference type="AlphaFoldDB" id="A0A9D4L8D5"/>
<keyword evidence="1" id="KW-0472">Membrane</keyword>
<reference evidence="2" key="1">
    <citation type="journal article" date="2019" name="bioRxiv">
        <title>The Genome of the Zebra Mussel, Dreissena polymorpha: A Resource for Invasive Species Research.</title>
        <authorList>
            <person name="McCartney M.A."/>
            <person name="Auch B."/>
            <person name="Kono T."/>
            <person name="Mallez S."/>
            <person name="Zhang Y."/>
            <person name="Obille A."/>
            <person name="Becker A."/>
            <person name="Abrahante J.E."/>
            <person name="Garbe J."/>
            <person name="Badalamenti J.P."/>
            <person name="Herman A."/>
            <person name="Mangelson H."/>
            <person name="Liachko I."/>
            <person name="Sullivan S."/>
            <person name="Sone E.D."/>
            <person name="Koren S."/>
            <person name="Silverstein K.A.T."/>
            <person name="Beckman K.B."/>
            <person name="Gohl D.M."/>
        </authorList>
    </citation>
    <scope>NUCLEOTIDE SEQUENCE</scope>
    <source>
        <strain evidence="2">Duluth1</strain>
        <tissue evidence="2">Whole animal</tissue>
    </source>
</reference>
<evidence type="ECO:0000313" key="3">
    <source>
        <dbReference type="Proteomes" id="UP000828390"/>
    </source>
</evidence>
<sequence length="84" mass="9731">MKYNFQIDQKFFEQKTCQQSCHIPEDIQGIHILHLKLCRALETFDKDLAYQYGNMSVWNVGLGLFIAYILITGHHDAVSMVAKL</sequence>
<keyword evidence="3" id="KW-1185">Reference proteome</keyword>